<dbReference type="STRING" id="27342.A0A0H2RUT5"/>
<reference evidence="1 2" key="1">
    <citation type="submission" date="2015-04" db="EMBL/GenBank/DDBJ databases">
        <title>Complete genome sequence of Schizopora paradoxa KUC8140, a cosmopolitan wood degrader in East Asia.</title>
        <authorList>
            <consortium name="DOE Joint Genome Institute"/>
            <person name="Min B."/>
            <person name="Park H."/>
            <person name="Jang Y."/>
            <person name="Kim J.-J."/>
            <person name="Kim K.H."/>
            <person name="Pangilinan J."/>
            <person name="Lipzen A."/>
            <person name="Riley R."/>
            <person name="Grigoriev I.V."/>
            <person name="Spatafora J.W."/>
            <person name="Choi I.-G."/>
        </authorList>
    </citation>
    <scope>NUCLEOTIDE SEQUENCE [LARGE SCALE GENOMIC DNA]</scope>
    <source>
        <strain evidence="1 2">KUC8140</strain>
    </source>
</reference>
<dbReference type="AlphaFoldDB" id="A0A0H2RUT5"/>
<gene>
    <name evidence="1" type="ORF">SCHPADRAFT_799776</name>
</gene>
<dbReference type="Proteomes" id="UP000053477">
    <property type="component" value="Unassembled WGS sequence"/>
</dbReference>
<proteinExistence type="predicted"/>
<evidence type="ECO:0000313" key="2">
    <source>
        <dbReference type="Proteomes" id="UP000053477"/>
    </source>
</evidence>
<accession>A0A0H2RUT5</accession>
<name>A0A0H2RUT5_9AGAM</name>
<organism evidence="1 2">
    <name type="scientific">Schizopora paradoxa</name>
    <dbReference type="NCBI Taxonomy" id="27342"/>
    <lineage>
        <taxon>Eukaryota</taxon>
        <taxon>Fungi</taxon>
        <taxon>Dikarya</taxon>
        <taxon>Basidiomycota</taxon>
        <taxon>Agaricomycotina</taxon>
        <taxon>Agaricomycetes</taxon>
        <taxon>Hymenochaetales</taxon>
        <taxon>Schizoporaceae</taxon>
        <taxon>Schizopora</taxon>
    </lineage>
</organism>
<protein>
    <submittedName>
        <fullName evidence="1">Uncharacterized protein</fullName>
    </submittedName>
</protein>
<evidence type="ECO:0000313" key="1">
    <source>
        <dbReference type="EMBL" id="KLO15357.1"/>
    </source>
</evidence>
<dbReference type="OrthoDB" id="3257623at2759"/>
<keyword evidence="2" id="KW-1185">Reference proteome</keyword>
<feature type="non-terminal residue" evidence="1">
    <location>
        <position position="103"/>
    </location>
</feature>
<feature type="non-terminal residue" evidence="1">
    <location>
        <position position="1"/>
    </location>
</feature>
<sequence>FQRVFKHAIKRAAHADLVDEALKHLNNDGRPEDLKFDTSLPTLRDRSVAWIVQAYRKLNDPSVIRKCFEMCKLESDSACNLSYASLTSKTAMNALCDLPKTDP</sequence>
<dbReference type="InParanoid" id="A0A0H2RUT5"/>
<dbReference type="EMBL" id="KQ085931">
    <property type="protein sequence ID" value="KLO15357.1"/>
    <property type="molecule type" value="Genomic_DNA"/>
</dbReference>